<name>A0A0E9T3P0_ANGAN</name>
<sequence>MKQITFTRYSSVPMLIMFQANLARS</sequence>
<proteinExistence type="predicted"/>
<organism evidence="1">
    <name type="scientific">Anguilla anguilla</name>
    <name type="common">European freshwater eel</name>
    <name type="synonym">Muraena anguilla</name>
    <dbReference type="NCBI Taxonomy" id="7936"/>
    <lineage>
        <taxon>Eukaryota</taxon>
        <taxon>Metazoa</taxon>
        <taxon>Chordata</taxon>
        <taxon>Craniata</taxon>
        <taxon>Vertebrata</taxon>
        <taxon>Euteleostomi</taxon>
        <taxon>Actinopterygii</taxon>
        <taxon>Neopterygii</taxon>
        <taxon>Teleostei</taxon>
        <taxon>Anguilliformes</taxon>
        <taxon>Anguillidae</taxon>
        <taxon>Anguilla</taxon>
    </lineage>
</organism>
<accession>A0A0E9T3P0</accession>
<dbReference type="EMBL" id="GBXM01061344">
    <property type="protein sequence ID" value="JAH47233.1"/>
    <property type="molecule type" value="Transcribed_RNA"/>
</dbReference>
<protein>
    <submittedName>
        <fullName evidence="1">Uncharacterized protein</fullName>
    </submittedName>
</protein>
<reference evidence="1" key="1">
    <citation type="submission" date="2014-11" db="EMBL/GenBank/DDBJ databases">
        <authorList>
            <person name="Amaro Gonzalez C."/>
        </authorList>
    </citation>
    <scope>NUCLEOTIDE SEQUENCE</scope>
</reference>
<reference evidence="1" key="2">
    <citation type="journal article" date="2015" name="Fish Shellfish Immunol.">
        <title>Early steps in the European eel (Anguilla anguilla)-Vibrio vulnificus interaction in the gills: Role of the RtxA13 toxin.</title>
        <authorList>
            <person name="Callol A."/>
            <person name="Pajuelo D."/>
            <person name="Ebbesson L."/>
            <person name="Teles M."/>
            <person name="MacKenzie S."/>
            <person name="Amaro C."/>
        </authorList>
    </citation>
    <scope>NUCLEOTIDE SEQUENCE</scope>
</reference>
<dbReference type="AlphaFoldDB" id="A0A0E9T3P0"/>
<evidence type="ECO:0000313" key="1">
    <source>
        <dbReference type="EMBL" id="JAH47233.1"/>
    </source>
</evidence>